<feature type="compositionally biased region" description="Acidic residues" evidence="1">
    <location>
        <begin position="186"/>
        <end position="196"/>
    </location>
</feature>
<keyword evidence="2" id="KW-1133">Transmembrane helix</keyword>
<reference evidence="3" key="1">
    <citation type="submission" date="2021-01" db="EMBL/GenBank/DDBJ databases">
        <authorList>
            <person name="Li R."/>
            <person name="Bekaert M."/>
        </authorList>
    </citation>
    <scope>NUCLEOTIDE SEQUENCE</scope>
    <source>
        <strain evidence="3">Farmed</strain>
    </source>
</reference>
<feature type="region of interest" description="Disordered" evidence="1">
    <location>
        <begin position="183"/>
        <end position="208"/>
    </location>
</feature>
<keyword evidence="2" id="KW-0472">Membrane</keyword>
<keyword evidence="2" id="KW-0812">Transmembrane</keyword>
<evidence type="ECO:0000313" key="4">
    <source>
        <dbReference type="Proteomes" id="UP000597762"/>
    </source>
</evidence>
<feature type="transmembrane region" description="Helical" evidence="2">
    <location>
        <begin position="354"/>
        <end position="380"/>
    </location>
</feature>
<accession>A0A812AZ97</accession>
<feature type="transmembrane region" description="Helical" evidence="2">
    <location>
        <begin position="261"/>
        <end position="281"/>
    </location>
</feature>
<dbReference type="OrthoDB" id="5987191at2759"/>
<dbReference type="EMBL" id="CAHIKZ030000230">
    <property type="protein sequence ID" value="CAE1162102.1"/>
    <property type="molecule type" value="Genomic_DNA"/>
</dbReference>
<dbReference type="Proteomes" id="UP000597762">
    <property type="component" value="Unassembled WGS sequence"/>
</dbReference>
<keyword evidence="4" id="KW-1185">Reference proteome</keyword>
<gene>
    <name evidence="3" type="ORF">SPHA_7149</name>
</gene>
<dbReference type="AlphaFoldDB" id="A0A812AZ97"/>
<organism evidence="3 4">
    <name type="scientific">Acanthosepion pharaonis</name>
    <name type="common">Pharaoh cuttlefish</name>
    <name type="synonym">Sepia pharaonis</name>
    <dbReference type="NCBI Taxonomy" id="158019"/>
    <lineage>
        <taxon>Eukaryota</taxon>
        <taxon>Metazoa</taxon>
        <taxon>Spiralia</taxon>
        <taxon>Lophotrochozoa</taxon>
        <taxon>Mollusca</taxon>
        <taxon>Cephalopoda</taxon>
        <taxon>Coleoidea</taxon>
        <taxon>Decapodiformes</taxon>
        <taxon>Sepiida</taxon>
        <taxon>Sepiina</taxon>
        <taxon>Sepiidae</taxon>
        <taxon>Acanthosepion</taxon>
    </lineage>
</organism>
<proteinExistence type="predicted"/>
<comment type="caution">
    <text evidence="3">The sequence shown here is derived from an EMBL/GenBank/DDBJ whole genome shotgun (WGS) entry which is preliminary data.</text>
</comment>
<feature type="transmembrane region" description="Helical" evidence="2">
    <location>
        <begin position="301"/>
        <end position="322"/>
    </location>
</feature>
<name>A0A812AZ97_ACAPH</name>
<evidence type="ECO:0000256" key="1">
    <source>
        <dbReference type="SAM" id="MobiDB-lite"/>
    </source>
</evidence>
<sequence length="381" mass="44630">MTKAILDELQREGHATKKDITPSKKFMIDLFSSLRRDEILQNKSERLSPQTHIHHSDTVRSFSAKVPLSARQRRRNRLFYEFFIPVLPEHERTHVVEFRVLNSNATPTTSPLSGDIPLATSNRRDRRSWAVVVKKNGIRIYKGTRRYRPIKDGMYDVFDVTEAVASYLNENRGNLIIVIKERSRDENDDDDDDDDSKEGHDSSDKVNCASPGNGLLVLYSRNSHFFHDIYQRFTTGSSPVIAEHRQRRHSQMNGAQRRRQLSSYFLTLISYFFHIFSHSHLSFLISFHTHILVFSYSLSHLNFLILFHTHILVFSFSLTFFFFSYPFTLISYFLIFSLTSSLHFFFIFSLTSHILVFFFSLILSHSYLSFLIFSLTHILIF</sequence>
<dbReference type="Gene3D" id="2.60.120.970">
    <property type="match status" value="1"/>
</dbReference>
<evidence type="ECO:0000313" key="3">
    <source>
        <dbReference type="EMBL" id="CAE1162102.1"/>
    </source>
</evidence>
<feature type="transmembrane region" description="Helical" evidence="2">
    <location>
        <begin position="329"/>
        <end position="348"/>
    </location>
</feature>
<evidence type="ECO:0000256" key="2">
    <source>
        <dbReference type="SAM" id="Phobius"/>
    </source>
</evidence>
<protein>
    <submittedName>
        <fullName evidence="3">Uncharacterized protein</fullName>
    </submittedName>
</protein>